<dbReference type="PROSITE" id="PS50943">
    <property type="entry name" value="HTH_CROC1"/>
    <property type="match status" value="1"/>
</dbReference>
<reference evidence="2 5" key="2">
    <citation type="submission" date="2017-08" db="EMBL/GenBank/DDBJ databases">
        <title>The complete genome sequence of moderately halophilic actinomycete Actinopolyspora erythraea YIM 90600, the producer of novel erythromycin, novel actinopolysporins A-C and tubercidin.</title>
        <authorList>
            <person name="Yin M."/>
            <person name="Tang S."/>
        </authorList>
    </citation>
    <scope>NUCLEOTIDE SEQUENCE [LARGE SCALE GENOMIC DNA]</scope>
    <source>
        <strain evidence="2 5">YIM 90600</strain>
    </source>
</reference>
<dbReference type="KEGG" id="aey:CDG81_13950"/>
<dbReference type="CDD" id="cd00093">
    <property type="entry name" value="HTH_XRE"/>
    <property type="match status" value="1"/>
</dbReference>
<dbReference type="RefSeq" id="WP_043574896.1">
    <property type="nucleotide sequence ID" value="NZ_CP022752.1"/>
</dbReference>
<dbReference type="InterPro" id="IPR001387">
    <property type="entry name" value="Cro/C1-type_HTH"/>
</dbReference>
<dbReference type="AlphaFoldDB" id="A0A099D3X1"/>
<evidence type="ECO:0000313" key="4">
    <source>
        <dbReference type="Proteomes" id="UP000029737"/>
    </source>
</evidence>
<dbReference type="EMBL" id="CP022752">
    <property type="protein sequence ID" value="ASU79209.1"/>
    <property type="molecule type" value="Genomic_DNA"/>
</dbReference>
<evidence type="ECO:0000259" key="1">
    <source>
        <dbReference type="PROSITE" id="PS50943"/>
    </source>
</evidence>
<dbReference type="Proteomes" id="UP000029737">
    <property type="component" value="Unassembled WGS sequence"/>
</dbReference>
<sequence>MTEPGANAAGDTFATKLNRLFSSVKREDGTSYGKPEVAEFIGVSRGYLYDLLKGKNEPSHSVVVKLAEFFGVELEYFADTERGRDLNHQHDLLAKLGEQNVRQIATRASQLSTDQLRSVMDFIDFQAGRPGEDHSSE</sequence>
<keyword evidence="4" id="KW-1185">Reference proteome</keyword>
<feature type="domain" description="HTH cro/C1-type" evidence="1">
    <location>
        <begin position="36"/>
        <end position="77"/>
    </location>
</feature>
<evidence type="ECO:0000313" key="5">
    <source>
        <dbReference type="Proteomes" id="UP000215043"/>
    </source>
</evidence>
<dbReference type="eggNOG" id="COG1476">
    <property type="taxonomic scope" value="Bacteria"/>
</dbReference>
<organism evidence="2 5">
    <name type="scientific">Actinopolyspora erythraea</name>
    <dbReference type="NCBI Taxonomy" id="414996"/>
    <lineage>
        <taxon>Bacteria</taxon>
        <taxon>Bacillati</taxon>
        <taxon>Actinomycetota</taxon>
        <taxon>Actinomycetes</taxon>
        <taxon>Actinopolysporales</taxon>
        <taxon>Actinopolysporaceae</taxon>
        <taxon>Actinopolyspora</taxon>
    </lineage>
</organism>
<reference evidence="3 4" key="1">
    <citation type="journal article" date="2014" name="PLoS ONE">
        <title>Identification and Characterization of a New Erythromycin Biosynthetic Gene Cluster in Actinopolyspora erythraea YIM90600, a Novel Erythronolide-Producing Halophilic Actinomycete Isolated from Salt Field.</title>
        <authorList>
            <person name="Chen D."/>
            <person name="Feng J."/>
            <person name="Huang L."/>
            <person name="Zhang Q."/>
            <person name="Wu J."/>
            <person name="Zhu X."/>
            <person name="Duan Y."/>
            <person name="Xu Z."/>
        </authorList>
    </citation>
    <scope>NUCLEOTIDE SEQUENCE [LARGE SCALE GENOMIC DNA]</scope>
    <source>
        <strain evidence="3 4">YIM90600</strain>
    </source>
</reference>
<proteinExistence type="predicted"/>
<dbReference type="Gene3D" id="1.10.260.40">
    <property type="entry name" value="lambda repressor-like DNA-binding domains"/>
    <property type="match status" value="1"/>
</dbReference>
<dbReference type="InterPro" id="IPR010982">
    <property type="entry name" value="Lambda_DNA-bd_dom_sf"/>
</dbReference>
<dbReference type="Pfam" id="PF01381">
    <property type="entry name" value="HTH_3"/>
    <property type="match status" value="1"/>
</dbReference>
<dbReference type="Proteomes" id="UP000215043">
    <property type="component" value="Chromosome"/>
</dbReference>
<gene>
    <name evidence="2" type="ORF">CDG81_13950</name>
    <name evidence="3" type="ORF">IL38_15840</name>
</gene>
<dbReference type="SUPFAM" id="SSF47413">
    <property type="entry name" value="lambda repressor-like DNA-binding domains"/>
    <property type="match status" value="1"/>
</dbReference>
<evidence type="ECO:0000313" key="3">
    <source>
        <dbReference type="EMBL" id="KGI80616.1"/>
    </source>
</evidence>
<name>A0A099D3X1_9ACTN</name>
<protein>
    <submittedName>
        <fullName evidence="2 3">Transcriptional regulator</fullName>
    </submittedName>
</protein>
<dbReference type="OrthoDB" id="2679623at2"/>
<evidence type="ECO:0000313" key="2">
    <source>
        <dbReference type="EMBL" id="ASU79209.1"/>
    </source>
</evidence>
<dbReference type="SMART" id="SM00530">
    <property type="entry name" value="HTH_XRE"/>
    <property type="match status" value="1"/>
</dbReference>
<dbReference type="EMBL" id="JPMV01000028">
    <property type="protein sequence ID" value="KGI80616.1"/>
    <property type="molecule type" value="Genomic_DNA"/>
</dbReference>
<dbReference type="GO" id="GO:0003677">
    <property type="term" value="F:DNA binding"/>
    <property type="evidence" value="ECO:0007669"/>
    <property type="project" value="InterPro"/>
</dbReference>
<accession>A0A099D3X1</accession>
<dbReference type="HOGENOM" id="CLU_127701_0_0_11"/>